<reference evidence="1" key="2">
    <citation type="submission" date="2023-01" db="EMBL/GenBank/DDBJ databases">
        <authorList>
            <person name="Sun Q."/>
            <person name="Evtushenko L."/>
        </authorList>
    </citation>
    <scope>NUCLEOTIDE SEQUENCE</scope>
    <source>
        <strain evidence="1">VKM Ac-2007</strain>
    </source>
</reference>
<name>A0A9W6MEI1_9ACTN</name>
<evidence type="ECO:0000313" key="1">
    <source>
        <dbReference type="EMBL" id="GLK11005.1"/>
    </source>
</evidence>
<organism evidence="1 2">
    <name type="scientific">Streptosporangium carneum</name>
    <dbReference type="NCBI Taxonomy" id="47481"/>
    <lineage>
        <taxon>Bacteria</taxon>
        <taxon>Bacillati</taxon>
        <taxon>Actinomycetota</taxon>
        <taxon>Actinomycetes</taxon>
        <taxon>Streptosporangiales</taxon>
        <taxon>Streptosporangiaceae</taxon>
        <taxon>Streptosporangium</taxon>
    </lineage>
</organism>
<dbReference type="Pfam" id="PF19681">
    <property type="entry name" value="DUF6183"/>
    <property type="match status" value="1"/>
</dbReference>
<gene>
    <name evidence="1" type="ORF">GCM10017600_44110</name>
</gene>
<proteinExistence type="predicted"/>
<dbReference type="EMBL" id="BSEV01000009">
    <property type="protein sequence ID" value="GLK11005.1"/>
    <property type="molecule type" value="Genomic_DNA"/>
</dbReference>
<dbReference type="Proteomes" id="UP001143474">
    <property type="component" value="Unassembled WGS sequence"/>
</dbReference>
<accession>A0A9W6MEI1</accession>
<protein>
    <submittedName>
        <fullName evidence="1">Uncharacterized protein</fullName>
    </submittedName>
</protein>
<keyword evidence="2" id="KW-1185">Reference proteome</keyword>
<comment type="caution">
    <text evidence="1">The sequence shown here is derived from an EMBL/GenBank/DDBJ whole genome shotgun (WGS) entry which is preliminary data.</text>
</comment>
<dbReference type="RefSeq" id="WP_271219399.1">
    <property type="nucleotide sequence ID" value="NZ_BAAAVD010000008.1"/>
</dbReference>
<sequence>MIMTPEAFAVSDEFRRGLRTLALSRDPRDVRPLAALVSAYYAADRHPYKIRDLAALLAVRERPFDSRNPLYDEWEPVLDKLMLEEWEPVLGLLPLFERVPAKPGVWAELIACLTQELVLLGADLTRVPAALRCAAALRKQGHPLARLPLRLSRGEGNRLNRHSCSVRGWEPHHSHYYLREETEIEKKTTFPLPGWDARSSRGGFGHGEPRRVSTPGQERLIAAAVEHWGPPYLAMTIELPRRFEPGEMRSPAVNALLPGWCGREIRLKGHPATLKEAFAELFYNACCDVRHVRGFRGGYARMKAWQSVAGLVRAPAQASAHRIGRIATRWRWTMFTLVEQRQDYSRDGMISIGALSPGGDKVSLLISLSKWAHWNR</sequence>
<dbReference type="AlphaFoldDB" id="A0A9W6MEI1"/>
<evidence type="ECO:0000313" key="2">
    <source>
        <dbReference type="Proteomes" id="UP001143474"/>
    </source>
</evidence>
<reference evidence="1" key="1">
    <citation type="journal article" date="2014" name="Int. J. Syst. Evol. Microbiol.">
        <title>Complete genome sequence of Corynebacterium casei LMG S-19264T (=DSM 44701T), isolated from a smear-ripened cheese.</title>
        <authorList>
            <consortium name="US DOE Joint Genome Institute (JGI-PGF)"/>
            <person name="Walter F."/>
            <person name="Albersmeier A."/>
            <person name="Kalinowski J."/>
            <person name="Ruckert C."/>
        </authorList>
    </citation>
    <scope>NUCLEOTIDE SEQUENCE</scope>
    <source>
        <strain evidence="1">VKM Ac-2007</strain>
    </source>
</reference>
<dbReference type="InterPro" id="IPR045756">
    <property type="entry name" value="DUF6183"/>
</dbReference>